<sequence length="206" mass="22657">MTKKQVDATQGPTRLGPGDVVRAGLELLDEKGADGLSIRGIADRLGVRMNTVLWHAKTKARLLELMADAILAEVPVDGLPEAWEPRVRELFHRYRRALLAHRDGARIVAGTYAAEPATLRFAELMVEALLAGGLREREAVWTCWTLVYFTLGLAQEEQALPDAMGPAFARRLGGGEYPSLSRAAEHFEDASFGERFDYGISRILGV</sequence>
<dbReference type="InterPro" id="IPR009057">
    <property type="entry name" value="Homeodomain-like_sf"/>
</dbReference>
<evidence type="ECO:0000259" key="6">
    <source>
        <dbReference type="PROSITE" id="PS50977"/>
    </source>
</evidence>
<protein>
    <submittedName>
        <fullName evidence="7">TetR/AcrR family transcriptional regulator C-terminal domain-containing protein</fullName>
    </submittedName>
</protein>
<gene>
    <name evidence="7" type="ORF">OG626_21040</name>
</gene>
<dbReference type="Pfam" id="PF02909">
    <property type="entry name" value="TetR_C_1"/>
    <property type="match status" value="1"/>
</dbReference>
<dbReference type="Pfam" id="PF00440">
    <property type="entry name" value="TetR_N"/>
    <property type="match status" value="1"/>
</dbReference>
<feature type="domain" description="HTH tetR-type" evidence="6">
    <location>
        <begin position="14"/>
        <end position="74"/>
    </location>
</feature>
<dbReference type="SUPFAM" id="SSF46689">
    <property type="entry name" value="Homeodomain-like"/>
    <property type="match status" value="1"/>
</dbReference>
<dbReference type="InterPro" id="IPR001647">
    <property type="entry name" value="HTH_TetR"/>
</dbReference>
<dbReference type="SUPFAM" id="SSF48498">
    <property type="entry name" value="Tetracyclin repressor-like, C-terminal domain"/>
    <property type="match status" value="1"/>
</dbReference>
<dbReference type="Gene3D" id="1.10.10.60">
    <property type="entry name" value="Homeodomain-like"/>
    <property type="match status" value="1"/>
</dbReference>
<dbReference type="InterPro" id="IPR004111">
    <property type="entry name" value="Repressor_TetR_C"/>
</dbReference>
<feature type="DNA-binding region" description="H-T-H motif" evidence="5">
    <location>
        <begin position="37"/>
        <end position="56"/>
    </location>
</feature>
<keyword evidence="1" id="KW-0678">Repressor</keyword>
<dbReference type="Gene3D" id="1.10.357.10">
    <property type="entry name" value="Tetracycline Repressor, domain 2"/>
    <property type="match status" value="1"/>
</dbReference>
<keyword evidence="2" id="KW-0805">Transcription regulation</keyword>
<dbReference type="InterPro" id="IPR036271">
    <property type="entry name" value="Tet_transcr_reg_TetR-rel_C_sf"/>
</dbReference>
<dbReference type="AlphaFoldDB" id="A0AAU3GZL7"/>
<dbReference type="EMBL" id="CP109535">
    <property type="protein sequence ID" value="WTY97207.1"/>
    <property type="molecule type" value="Genomic_DNA"/>
</dbReference>
<keyword evidence="3 5" id="KW-0238">DNA-binding</keyword>
<dbReference type="InterPro" id="IPR003012">
    <property type="entry name" value="Tet_transcr_reg_TetR"/>
</dbReference>
<keyword evidence="4" id="KW-0804">Transcription</keyword>
<reference evidence="7" key="1">
    <citation type="submission" date="2022-10" db="EMBL/GenBank/DDBJ databases">
        <title>The complete genomes of actinobacterial strains from the NBC collection.</title>
        <authorList>
            <person name="Joergensen T.S."/>
            <person name="Alvarez Arevalo M."/>
            <person name="Sterndorff E.B."/>
            <person name="Faurdal D."/>
            <person name="Vuksanovic O."/>
            <person name="Mourched A.-S."/>
            <person name="Charusanti P."/>
            <person name="Shaw S."/>
            <person name="Blin K."/>
            <person name="Weber T."/>
        </authorList>
    </citation>
    <scope>NUCLEOTIDE SEQUENCE</scope>
    <source>
        <strain evidence="7">NBC_01401</strain>
    </source>
</reference>
<name>A0AAU3GZL7_9ACTN</name>
<dbReference type="PRINTS" id="PR00400">
    <property type="entry name" value="TETREPRESSOR"/>
</dbReference>
<evidence type="ECO:0000256" key="1">
    <source>
        <dbReference type="ARBA" id="ARBA00022491"/>
    </source>
</evidence>
<proteinExistence type="predicted"/>
<evidence type="ECO:0000256" key="3">
    <source>
        <dbReference type="ARBA" id="ARBA00023125"/>
    </source>
</evidence>
<organism evidence="7">
    <name type="scientific">Streptomyces sp. NBC_01401</name>
    <dbReference type="NCBI Taxonomy" id="2903854"/>
    <lineage>
        <taxon>Bacteria</taxon>
        <taxon>Bacillati</taxon>
        <taxon>Actinomycetota</taxon>
        <taxon>Actinomycetes</taxon>
        <taxon>Kitasatosporales</taxon>
        <taxon>Streptomycetaceae</taxon>
        <taxon>Streptomyces</taxon>
    </lineage>
</organism>
<dbReference type="PROSITE" id="PS50977">
    <property type="entry name" value="HTH_TETR_2"/>
    <property type="match status" value="1"/>
</dbReference>
<dbReference type="GO" id="GO:0046677">
    <property type="term" value="P:response to antibiotic"/>
    <property type="evidence" value="ECO:0007669"/>
    <property type="project" value="InterPro"/>
</dbReference>
<evidence type="ECO:0000256" key="4">
    <source>
        <dbReference type="ARBA" id="ARBA00023163"/>
    </source>
</evidence>
<evidence type="ECO:0000256" key="2">
    <source>
        <dbReference type="ARBA" id="ARBA00023015"/>
    </source>
</evidence>
<accession>A0AAU3GZL7</accession>
<evidence type="ECO:0000256" key="5">
    <source>
        <dbReference type="PROSITE-ProRule" id="PRU00335"/>
    </source>
</evidence>
<dbReference type="GO" id="GO:0003677">
    <property type="term" value="F:DNA binding"/>
    <property type="evidence" value="ECO:0007669"/>
    <property type="project" value="UniProtKB-UniRule"/>
</dbReference>
<evidence type="ECO:0000313" key="7">
    <source>
        <dbReference type="EMBL" id="WTY97207.1"/>
    </source>
</evidence>
<dbReference type="GO" id="GO:0045892">
    <property type="term" value="P:negative regulation of DNA-templated transcription"/>
    <property type="evidence" value="ECO:0007669"/>
    <property type="project" value="InterPro"/>
</dbReference>